<evidence type="ECO:0000256" key="2">
    <source>
        <dbReference type="ARBA" id="ARBA00022723"/>
    </source>
</evidence>
<dbReference type="GO" id="GO:0006515">
    <property type="term" value="P:protein quality control for misfolded or incompletely synthesized proteins"/>
    <property type="evidence" value="ECO:0007669"/>
    <property type="project" value="TreeGrafter"/>
</dbReference>
<dbReference type="EMBL" id="KI925464">
    <property type="protein sequence ID" value="ETW76366.1"/>
    <property type="molecule type" value="Genomic_DNA"/>
</dbReference>
<dbReference type="HOGENOM" id="CLU_029002_1_0_1"/>
<gene>
    <name evidence="8" type="ORF">HETIRDRAFT_411803</name>
</gene>
<dbReference type="Pfam" id="PF01435">
    <property type="entry name" value="Peptidase_M48"/>
    <property type="match status" value="1"/>
</dbReference>
<dbReference type="Proteomes" id="UP000030671">
    <property type="component" value="Unassembled WGS sequence"/>
</dbReference>
<proteinExistence type="inferred from homology"/>
<dbReference type="RefSeq" id="XP_009551285.1">
    <property type="nucleotide sequence ID" value="XM_009552990.1"/>
</dbReference>
<dbReference type="FunCoup" id="W4JU23">
    <property type="interactions" value="120"/>
</dbReference>
<dbReference type="GO" id="GO:0046872">
    <property type="term" value="F:metal ion binding"/>
    <property type="evidence" value="ECO:0007669"/>
    <property type="project" value="UniProtKB-KW"/>
</dbReference>
<organism evidence="8 9">
    <name type="scientific">Heterobasidion irregulare (strain TC 32-1)</name>
    <dbReference type="NCBI Taxonomy" id="747525"/>
    <lineage>
        <taxon>Eukaryota</taxon>
        <taxon>Fungi</taxon>
        <taxon>Dikarya</taxon>
        <taxon>Basidiomycota</taxon>
        <taxon>Agaricomycotina</taxon>
        <taxon>Agaricomycetes</taxon>
        <taxon>Russulales</taxon>
        <taxon>Bondarzewiaceae</taxon>
        <taxon>Heterobasidion</taxon>
        <taxon>Heterobasidion annosum species complex</taxon>
    </lineage>
</organism>
<dbReference type="OrthoDB" id="7464992at2759"/>
<keyword evidence="9" id="KW-1185">Reference proteome</keyword>
<dbReference type="CDD" id="cd07331">
    <property type="entry name" value="M48C_Oma1_like"/>
    <property type="match status" value="1"/>
</dbReference>
<dbReference type="PANTHER" id="PTHR22726">
    <property type="entry name" value="METALLOENDOPEPTIDASE OMA1"/>
    <property type="match status" value="1"/>
</dbReference>
<dbReference type="InParanoid" id="W4JU23"/>
<evidence type="ECO:0000313" key="8">
    <source>
        <dbReference type="EMBL" id="ETW76366.1"/>
    </source>
</evidence>
<keyword evidence="4 6" id="KW-0862">Zinc</keyword>
<evidence type="ECO:0000259" key="7">
    <source>
        <dbReference type="Pfam" id="PF01435"/>
    </source>
</evidence>
<dbReference type="GO" id="GO:0004222">
    <property type="term" value="F:metalloendopeptidase activity"/>
    <property type="evidence" value="ECO:0007669"/>
    <property type="project" value="InterPro"/>
</dbReference>
<dbReference type="GeneID" id="20672972"/>
<keyword evidence="3 6" id="KW-0378">Hydrolase</keyword>
<dbReference type="AlphaFoldDB" id="W4JU23"/>
<evidence type="ECO:0000313" key="9">
    <source>
        <dbReference type="Proteomes" id="UP000030671"/>
    </source>
</evidence>
<keyword evidence="5 6" id="KW-0482">Metalloprotease</keyword>
<evidence type="ECO:0000256" key="4">
    <source>
        <dbReference type="ARBA" id="ARBA00022833"/>
    </source>
</evidence>
<dbReference type="InterPro" id="IPR001915">
    <property type="entry name" value="Peptidase_M48"/>
</dbReference>
<reference evidence="8 9" key="1">
    <citation type="journal article" date="2012" name="New Phytol.">
        <title>Insight into trade-off between wood decay and parasitism from the genome of a fungal forest pathogen.</title>
        <authorList>
            <person name="Olson A."/>
            <person name="Aerts A."/>
            <person name="Asiegbu F."/>
            <person name="Belbahri L."/>
            <person name="Bouzid O."/>
            <person name="Broberg A."/>
            <person name="Canback B."/>
            <person name="Coutinho P.M."/>
            <person name="Cullen D."/>
            <person name="Dalman K."/>
            <person name="Deflorio G."/>
            <person name="van Diepen L.T."/>
            <person name="Dunand C."/>
            <person name="Duplessis S."/>
            <person name="Durling M."/>
            <person name="Gonthier P."/>
            <person name="Grimwood J."/>
            <person name="Fossdal C.G."/>
            <person name="Hansson D."/>
            <person name="Henrissat B."/>
            <person name="Hietala A."/>
            <person name="Himmelstrand K."/>
            <person name="Hoffmeister D."/>
            <person name="Hogberg N."/>
            <person name="James T.Y."/>
            <person name="Karlsson M."/>
            <person name="Kohler A."/>
            <person name="Kues U."/>
            <person name="Lee Y.H."/>
            <person name="Lin Y.C."/>
            <person name="Lind M."/>
            <person name="Lindquist E."/>
            <person name="Lombard V."/>
            <person name="Lucas S."/>
            <person name="Lunden K."/>
            <person name="Morin E."/>
            <person name="Murat C."/>
            <person name="Park J."/>
            <person name="Raffaello T."/>
            <person name="Rouze P."/>
            <person name="Salamov A."/>
            <person name="Schmutz J."/>
            <person name="Solheim H."/>
            <person name="Stahlberg J."/>
            <person name="Velez H."/>
            <person name="de Vries R.P."/>
            <person name="Wiebenga A."/>
            <person name="Woodward S."/>
            <person name="Yakovlev I."/>
            <person name="Garbelotto M."/>
            <person name="Martin F."/>
            <person name="Grigoriev I.V."/>
            <person name="Stenlid J."/>
        </authorList>
    </citation>
    <scope>NUCLEOTIDE SEQUENCE [LARGE SCALE GENOMIC DNA]</scope>
    <source>
        <strain evidence="8 9">TC 32-1</strain>
    </source>
</reference>
<accession>W4JU23</accession>
<dbReference type="Gene3D" id="3.30.2010.10">
    <property type="entry name" value="Metalloproteases ('zincins'), catalytic domain"/>
    <property type="match status" value="1"/>
</dbReference>
<comment type="similarity">
    <text evidence="6">Belongs to the peptidase M48 family.</text>
</comment>
<dbReference type="STRING" id="747525.W4JU23"/>
<feature type="domain" description="Peptidase M48" evidence="7">
    <location>
        <begin position="199"/>
        <end position="355"/>
    </location>
</feature>
<evidence type="ECO:0000256" key="5">
    <source>
        <dbReference type="ARBA" id="ARBA00023049"/>
    </source>
</evidence>
<dbReference type="GO" id="GO:0034982">
    <property type="term" value="P:mitochondrial protein processing"/>
    <property type="evidence" value="ECO:0007669"/>
    <property type="project" value="TreeGrafter"/>
</dbReference>
<name>W4JU23_HETIT</name>
<evidence type="ECO:0000256" key="1">
    <source>
        <dbReference type="ARBA" id="ARBA00022670"/>
    </source>
</evidence>
<keyword evidence="1 6" id="KW-0645">Protease</keyword>
<dbReference type="KEGG" id="hir:HETIRDRAFT_411803"/>
<protein>
    <submittedName>
        <fullName evidence="8">Metallo peptidase M48</fullName>
    </submittedName>
</protein>
<dbReference type="eggNOG" id="KOG2661">
    <property type="taxonomic scope" value="Eukaryota"/>
</dbReference>
<evidence type="ECO:0000256" key="3">
    <source>
        <dbReference type="ARBA" id="ARBA00022801"/>
    </source>
</evidence>
<comment type="cofactor">
    <cofactor evidence="6">
        <name>Zn(2+)</name>
        <dbReference type="ChEBI" id="CHEBI:29105"/>
    </cofactor>
    <text evidence="6">Binds 1 zinc ion per subunit.</text>
</comment>
<sequence>MFSLFSQRTARTVYLITSRSVSAKGTSRLQTREQLPRCPIRLTSHQFSSSSPQHARYSRFSSSSDEQKSWSVSLETRLAAVGAGCAGLYIVFHLERVPETGRLRFMSVSPESEKKLGEKTYQQVLASYKGRILPSNHPVTQEIHEITTRILDANNLGYVRSTGQESPQYLKSAPVEIFSQMEDLWDPDTEREKGSSSQALTHREWNLIVVGDNKITNAMAFPGSIVVFTGILPVCGTKDGLAAVLGHEIGHVVARHVAEKYSYGQIVFAAAMLLDFLQIPLSSMLVTLLMELPHSRKQEHEADAIGLRLSSKACFDPRAAPEFFVRIDQLEKSSKNFSTEFLSTHPMSQTRVRSLIEQLPNAYALQAASSTCGDLQDHIPNFKSVSSKY</sequence>
<keyword evidence="2" id="KW-0479">Metal-binding</keyword>
<dbReference type="GO" id="GO:0005743">
    <property type="term" value="C:mitochondrial inner membrane"/>
    <property type="evidence" value="ECO:0007669"/>
    <property type="project" value="TreeGrafter"/>
</dbReference>
<evidence type="ECO:0000256" key="6">
    <source>
        <dbReference type="RuleBase" id="RU003983"/>
    </source>
</evidence>
<dbReference type="PANTHER" id="PTHR22726:SF1">
    <property type="entry name" value="METALLOENDOPEPTIDASE OMA1, MITOCHONDRIAL"/>
    <property type="match status" value="1"/>
</dbReference>
<dbReference type="InterPro" id="IPR051156">
    <property type="entry name" value="Mito/Outer_Membr_Metalloprot"/>
</dbReference>